<organism evidence="3 4">
    <name type="scientific">Cladosporium halotolerans</name>
    <dbReference type="NCBI Taxonomy" id="1052096"/>
    <lineage>
        <taxon>Eukaryota</taxon>
        <taxon>Fungi</taxon>
        <taxon>Dikarya</taxon>
        <taxon>Ascomycota</taxon>
        <taxon>Pezizomycotina</taxon>
        <taxon>Dothideomycetes</taxon>
        <taxon>Dothideomycetidae</taxon>
        <taxon>Cladosporiales</taxon>
        <taxon>Cladosporiaceae</taxon>
        <taxon>Cladosporium</taxon>
    </lineage>
</organism>
<evidence type="ECO:0000313" key="3">
    <source>
        <dbReference type="EMBL" id="KAL1586359.1"/>
    </source>
</evidence>
<evidence type="ECO:0000313" key="4">
    <source>
        <dbReference type="Proteomes" id="UP000803884"/>
    </source>
</evidence>
<dbReference type="PANTHER" id="PTHR35560:SF3">
    <property type="entry name" value="PEPTIDASE S9 PROLYL OLIGOPEPTIDASE CATALYTIC DOMAIN-CONTAINING PROTEIN"/>
    <property type="match status" value="1"/>
</dbReference>
<dbReference type="AlphaFoldDB" id="A0AB34KMU6"/>
<evidence type="ECO:0000256" key="2">
    <source>
        <dbReference type="SAM" id="SignalP"/>
    </source>
</evidence>
<dbReference type="PANTHER" id="PTHR35560">
    <property type="entry name" value="BLL0132 PROTEIN"/>
    <property type="match status" value="1"/>
</dbReference>
<sequence>MKLNAAASPGVLSLLSVLTAVPSFIAPVAAAPQVGKLAETQATNAIPVEARDVRTQIDDSNNEGERHDDIEAPKGSTFSGFPFGNDGEEIATFWSENADNEHAKHAYIILHGKLRDGDSYWTTMNDILQSAIDDNIPGADDDAIVVAPQFFSKKLNSGQYTDNMLAWDDVNAWQAGDPAIHPDDTKLTSFDALDALVDEFSDDDKYPNMQNITVVGHGGGAQLNVRYAMVAKTPAKGNAHIRYIHGDASTAAYFTRNRPQSVKGGEDLPSRDECEYYNTWRYGFNEFKGTADGLKTAKEYFQQYISRDVVSIVGYDDTAAAGDTLCAARMQGGTKRRDRNLIWWQYINMLARTNENLDGFPGTFDELPDYSDVSNNKINTRLTVVEDAGHDAEEVFKGKEGRAALFSKDVPTGWRPDA</sequence>
<feature type="signal peptide" evidence="2">
    <location>
        <begin position="1"/>
        <end position="30"/>
    </location>
</feature>
<feature type="compositionally biased region" description="Basic and acidic residues" evidence="1">
    <location>
        <begin position="55"/>
        <end position="72"/>
    </location>
</feature>
<accession>A0AB34KMU6</accession>
<reference evidence="3 4" key="1">
    <citation type="journal article" date="2020" name="Microbiol. Resour. Announc.">
        <title>Draft Genome Sequence of a Cladosporium Species Isolated from the Mesophotic Ascidian Didemnum maculosum.</title>
        <authorList>
            <person name="Gioti A."/>
            <person name="Siaperas R."/>
            <person name="Nikolaivits E."/>
            <person name="Le Goff G."/>
            <person name="Ouazzani J."/>
            <person name="Kotoulas G."/>
            <person name="Topakas E."/>
        </authorList>
    </citation>
    <scope>NUCLEOTIDE SEQUENCE [LARGE SCALE GENOMIC DNA]</scope>
    <source>
        <strain evidence="3 4">TM138-S3</strain>
    </source>
</reference>
<gene>
    <name evidence="3" type="ORF">WHR41_05491</name>
</gene>
<dbReference type="Proteomes" id="UP000803884">
    <property type="component" value="Unassembled WGS sequence"/>
</dbReference>
<evidence type="ECO:0008006" key="5">
    <source>
        <dbReference type="Google" id="ProtNLM"/>
    </source>
</evidence>
<dbReference type="InterPro" id="IPR029058">
    <property type="entry name" value="AB_hydrolase_fold"/>
</dbReference>
<dbReference type="SUPFAM" id="SSF53474">
    <property type="entry name" value="alpha/beta-Hydrolases"/>
    <property type="match status" value="1"/>
</dbReference>
<keyword evidence="2" id="KW-0732">Signal</keyword>
<keyword evidence="4" id="KW-1185">Reference proteome</keyword>
<dbReference type="GeneID" id="96006934"/>
<dbReference type="RefSeq" id="XP_069229464.1">
    <property type="nucleotide sequence ID" value="XM_069374096.1"/>
</dbReference>
<dbReference type="Gene3D" id="3.40.50.1820">
    <property type="entry name" value="alpha/beta hydrolase"/>
    <property type="match status" value="1"/>
</dbReference>
<feature type="chain" id="PRO_5044207229" description="Transmembrane protein" evidence="2">
    <location>
        <begin position="31"/>
        <end position="418"/>
    </location>
</feature>
<dbReference type="EMBL" id="JAAQHG020000015">
    <property type="protein sequence ID" value="KAL1586359.1"/>
    <property type="molecule type" value="Genomic_DNA"/>
</dbReference>
<protein>
    <recommendedName>
        <fullName evidence="5">Transmembrane protein</fullName>
    </recommendedName>
</protein>
<name>A0AB34KMU6_9PEZI</name>
<feature type="region of interest" description="Disordered" evidence="1">
    <location>
        <begin position="55"/>
        <end position="78"/>
    </location>
</feature>
<comment type="caution">
    <text evidence="3">The sequence shown here is derived from an EMBL/GenBank/DDBJ whole genome shotgun (WGS) entry which is preliminary data.</text>
</comment>
<proteinExistence type="predicted"/>
<evidence type="ECO:0000256" key="1">
    <source>
        <dbReference type="SAM" id="MobiDB-lite"/>
    </source>
</evidence>